<feature type="domain" description="PEP-utilising enzyme mobile" evidence="1">
    <location>
        <begin position="697"/>
        <end position="767"/>
    </location>
</feature>
<evidence type="ECO:0000259" key="1">
    <source>
        <dbReference type="Pfam" id="PF00391"/>
    </source>
</evidence>
<dbReference type="Pfam" id="PF01326">
    <property type="entry name" value="PPDK_N"/>
    <property type="match status" value="2"/>
</dbReference>
<dbReference type="EMBL" id="WEGH01000002">
    <property type="protein sequence ID" value="MQY04583.1"/>
    <property type="molecule type" value="Genomic_DNA"/>
</dbReference>
<dbReference type="OrthoDB" id="9765468at2"/>
<dbReference type="Proteomes" id="UP000487268">
    <property type="component" value="Unassembled WGS sequence"/>
</dbReference>
<comment type="caution">
    <text evidence="3">The sequence shown here is derived from an EMBL/GenBank/DDBJ whole genome shotgun (WGS) entry which is preliminary data.</text>
</comment>
<evidence type="ECO:0000313" key="3">
    <source>
        <dbReference type="EMBL" id="MQY04583.1"/>
    </source>
</evidence>
<dbReference type="Pfam" id="PF00391">
    <property type="entry name" value="PEP-utilizers"/>
    <property type="match status" value="1"/>
</dbReference>
<sequence length="777" mass="82055">MDVLALSEIGLNDAPRTGRKAAVLGELLKAGHAIPEAWVVTADALEAAFGPGASPSRAAALRDRLGEVLAALGGRAVAVRSSGVAEDLPGMSYAGQYESFLNRRGVAEVFEAVRACWASGSSERVAAYRGDAAGGGVAVLVQVMVDAEIAGAAFSVNVVTHDPGEVVVSAVRGLGERLMAGQATAEEWAVRDGEPRRTSGGREVAAPAQIRRVAELARSVASHFGTPQDIEWAFHGGRLWLLQARPVTGLPDAPVPHVPIPVQEPPGTSMRAPGFDRPWTPFVRSVFLPVFTEAAPHVFAFTTGMRPRPVVIGGWPYVNYRPDTAGQLAARLEEIAVRVADGEPRRLVERWHGEWKAGTAARIADLRAADLPRLSDKALAAHLDALREAFAVLHDRYFRLSGASAHLLGRLGSTCAELLGWEPARVLELRGGLTGDHVPATAGLGDLARLAGTPEFEAAFARYVAGYGHRTTGFTLTEPTLAEQPEVLRGMIRAQLDAPYDLAAERARLAARRDAAVAAARAALAGRPGRDRFESALADAELSAPVRDEKSFYAVSLWALLRYAALEAGTRLAARGALATRDDVLFLEYEEVLAALDGSPPSFDTVARRRGRHAWALAHPGPPLYGDPPAPYPDMPPLSPAAQAVMRISEWTMGIFGAGARAARRDGDALHGVAASAGRYTGTARVITGVAQFGGLRAGEVLVCPETTAQWAVLFPLAGALVTDRGSLLSHPAVIAREYGVPAVVATGTATSFFRDGDLLVVDGDTGTVRRAPSPLT</sequence>
<dbReference type="PANTHER" id="PTHR43615">
    <property type="entry name" value="PHOSPHOENOLPYRUVATE SYNTHASE-RELATED"/>
    <property type="match status" value="1"/>
</dbReference>
<dbReference type="Gene3D" id="3.50.30.10">
    <property type="entry name" value="Phosphohistidine domain"/>
    <property type="match status" value="1"/>
</dbReference>
<dbReference type="InterPro" id="IPR002192">
    <property type="entry name" value="PPDK_AMP/ATP-bd"/>
</dbReference>
<dbReference type="GO" id="GO:0016301">
    <property type="term" value="F:kinase activity"/>
    <property type="evidence" value="ECO:0007669"/>
    <property type="project" value="InterPro"/>
</dbReference>
<proteinExistence type="predicted"/>
<keyword evidence="4" id="KW-1185">Reference proteome</keyword>
<dbReference type="PANTHER" id="PTHR43615:SF1">
    <property type="entry name" value="PPDK_N DOMAIN-CONTAINING PROTEIN"/>
    <property type="match status" value="1"/>
</dbReference>
<dbReference type="InterPro" id="IPR051549">
    <property type="entry name" value="PEP_Utilizing_Enz"/>
</dbReference>
<dbReference type="InterPro" id="IPR013815">
    <property type="entry name" value="ATP_grasp_subdomain_1"/>
</dbReference>
<dbReference type="RefSeq" id="WP_153532788.1">
    <property type="nucleotide sequence ID" value="NZ_WEGH01000002.1"/>
</dbReference>
<dbReference type="Gene3D" id="3.30.1490.20">
    <property type="entry name" value="ATP-grasp fold, A domain"/>
    <property type="match status" value="1"/>
</dbReference>
<dbReference type="InterPro" id="IPR008279">
    <property type="entry name" value="PEP-util_enz_mobile_dom"/>
</dbReference>
<protein>
    <recommendedName>
        <fullName evidence="5">Phosphoenolpyruvate synthase</fullName>
    </recommendedName>
</protein>
<evidence type="ECO:0000313" key="4">
    <source>
        <dbReference type="Proteomes" id="UP000487268"/>
    </source>
</evidence>
<feature type="domain" description="Pyruvate phosphate dikinase AMP/ATP-binding" evidence="2">
    <location>
        <begin position="64"/>
        <end position="191"/>
    </location>
</feature>
<accession>A0A7K0BTR4</accession>
<name>A0A7K0BTR4_9ACTN</name>
<dbReference type="GO" id="GO:0005524">
    <property type="term" value="F:ATP binding"/>
    <property type="evidence" value="ECO:0007669"/>
    <property type="project" value="InterPro"/>
</dbReference>
<evidence type="ECO:0000259" key="2">
    <source>
        <dbReference type="Pfam" id="PF01326"/>
    </source>
</evidence>
<reference evidence="3 4" key="1">
    <citation type="submission" date="2019-10" db="EMBL/GenBank/DDBJ databases">
        <title>Actinomadura rubteroloni sp. nov. and Actinomadura macrotermitis sp. nov., isolated from the gut of fungus growing-termite Macrotermes natalensis.</title>
        <authorList>
            <person name="Benndorf R."/>
            <person name="Martin K."/>
            <person name="Kuefner M."/>
            <person name="De Beer W."/>
            <person name="Kaster A.-K."/>
            <person name="Vollmers J."/>
            <person name="Poulsen M."/>
            <person name="Beemelmanns C."/>
        </authorList>
    </citation>
    <scope>NUCLEOTIDE SEQUENCE [LARGE SCALE GENOMIC DNA]</scope>
    <source>
        <strain evidence="3 4">RB68</strain>
    </source>
</reference>
<dbReference type="InterPro" id="IPR036637">
    <property type="entry name" value="Phosphohistidine_dom_sf"/>
</dbReference>
<dbReference type="SUPFAM" id="SSF52009">
    <property type="entry name" value="Phosphohistidine domain"/>
    <property type="match status" value="1"/>
</dbReference>
<dbReference type="SUPFAM" id="SSF56059">
    <property type="entry name" value="Glutathione synthetase ATP-binding domain-like"/>
    <property type="match status" value="1"/>
</dbReference>
<feature type="domain" description="Pyruvate phosphate dikinase AMP/ATP-binding" evidence="2">
    <location>
        <begin position="208"/>
        <end position="254"/>
    </location>
</feature>
<dbReference type="AlphaFoldDB" id="A0A7K0BTR4"/>
<evidence type="ECO:0008006" key="5">
    <source>
        <dbReference type="Google" id="ProtNLM"/>
    </source>
</evidence>
<organism evidence="3 4">
    <name type="scientific">Actinomadura macrotermitis</name>
    <dbReference type="NCBI Taxonomy" id="2585200"/>
    <lineage>
        <taxon>Bacteria</taxon>
        <taxon>Bacillati</taxon>
        <taxon>Actinomycetota</taxon>
        <taxon>Actinomycetes</taxon>
        <taxon>Streptosporangiales</taxon>
        <taxon>Thermomonosporaceae</taxon>
        <taxon>Actinomadura</taxon>
    </lineage>
</organism>
<gene>
    <name evidence="3" type="ORF">ACRB68_26390</name>
</gene>
<dbReference type="Gene3D" id="3.30.470.20">
    <property type="entry name" value="ATP-grasp fold, B domain"/>
    <property type="match status" value="2"/>
</dbReference>